<keyword evidence="1" id="KW-0614">Plasmid</keyword>
<dbReference type="EMBL" id="CP016618">
    <property type="protein sequence ID" value="ANY83528.1"/>
    <property type="molecule type" value="Genomic_DNA"/>
</dbReference>
<protein>
    <submittedName>
        <fullName evidence="1">Uncharacterized protein</fullName>
    </submittedName>
</protein>
<organism evidence="1">
    <name type="scientific">Microvirga ossetica</name>
    <dbReference type="NCBI Taxonomy" id="1882682"/>
    <lineage>
        <taxon>Bacteria</taxon>
        <taxon>Pseudomonadati</taxon>
        <taxon>Pseudomonadota</taxon>
        <taxon>Alphaproteobacteria</taxon>
        <taxon>Hyphomicrobiales</taxon>
        <taxon>Methylobacteriaceae</taxon>
        <taxon>Microvirga</taxon>
    </lineage>
</organism>
<dbReference type="KEGG" id="moc:BB934_35280"/>
<gene>
    <name evidence="1" type="ORF">BB934_35280</name>
</gene>
<reference evidence="1" key="1">
    <citation type="submission" date="2016-07" db="EMBL/GenBank/DDBJ databases">
        <title>Microvirga ossetica sp. nov. a new species of rhizobia isolated from root nodules of the legume species Vicia alpestris Steven originated from North Ossetia region in the Caucasus.</title>
        <authorList>
            <person name="Safronova V.I."/>
            <person name="Kuznetsova I.G."/>
            <person name="Sazanova A.L."/>
            <person name="Belimov A."/>
            <person name="Andronov E."/>
            <person name="Osledkin Y.S."/>
            <person name="Onishchuk O.P."/>
            <person name="Kurchak O.N."/>
            <person name="Shaposhnikov A.I."/>
            <person name="Willems A."/>
            <person name="Tikhonovich I.A."/>
        </authorList>
    </citation>
    <scope>NUCLEOTIDE SEQUENCE [LARGE SCALE GENOMIC DNA]</scope>
    <source>
        <strain evidence="1">V5/3M</strain>
        <plasmid evidence="1">unnamed3</plasmid>
    </source>
</reference>
<name>A0A1B2EU69_9HYPH</name>
<dbReference type="AlphaFoldDB" id="A0A1B2EU69"/>
<geneLocation type="plasmid" evidence="1">
    <name>unnamed3</name>
</geneLocation>
<accession>A0A1B2EU69</accession>
<proteinExistence type="predicted"/>
<sequence length="72" mass="8162">MITLWSRQFDGSKVDEANGYCKNEVSKLNAGEEKPEDILIEQLRHLELIVNLATARRLAIAIPDEMRPGPTR</sequence>
<evidence type="ECO:0000313" key="1">
    <source>
        <dbReference type="EMBL" id="ANY83528.1"/>
    </source>
</evidence>